<dbReference type="Pfam" id="PF07897">
    <property type="entry name" value="EAR"/>
    <property type="match status" value="1"/>
</dbReference>
<dbReference type="GO" id="GO:0007165">
    <property type="term" value="P:signal transduction"/>
    <property type="evidence" value="ECO:0007669"/>
    <property type="project" value="InterPro"/>
</dbReference>
<evidence type="ECO:0000256" key="1">
    <source>
        <dbReference type="ARBA" id="ARBA00004123"/>
    </source>
</evidence>
<feature type="domain" description="Tify" evidence="7">
    <location>
        <begin position="337"/>
        <end position="369"/>
    </location>
</feature>
<dbReference type="GO" id="GO:0045892">
    <property type="term" value="P:negative regulation of DNA-templated transcription"/>
    <property type="evidence" value="ECO:0007669"/>
    <property type="project" value="TreeGrafter"/>
</dbReference>
<comment type="similarity">
    <text evidence="2 4">Belongs to the Ninja family.</text>
</comment>
<feature type="region of interest" description="Disordered" evidence="5">
    <location>
        <begin position="206"/>
        <end position="291"/>
    </location>
</feature>
<dbReference type="InterPro" id="IPR032310">
    <property type="entry name" value="NLS_NINJA_AFP-like"/>
</dbReference>
<organism evidence="8 9">
    <name type="scientific">Panicum virgatum</name>
    <name type="common">Blackwell switchgrass</name>
    <dbReference type="NCBI Taxonomy" id="38727"/>
    <lineage>
        <taxon>Eukaryota</taxon>
        <taxon>Viridiplantae</taxon>
        <taxon>Streptophyta</taxon>
        <taxon>Embryophyta</taxon>
        <taxon>Tracheophyta</taxon>
        <taxon>Spermatophyta</taxon>
        <taxon>Magnoliopsida</taxon>
        <taxon>Liliopsida</taxon>
        <taxon>Poales</taxon>
        <taxon>Poaceae</taxon>
        <taxon>PACMAD clade</taxon>
        <taxon>Panicoideae</taxon>
        <taxon>Panicodae</taxon>
        <taxon>Paniceae</taxon>
        <taxon>Panicinae</taxon>
        <taxon>Panicum</taxon>
        <taxon>Panicum sect. Hiantes</taxon>
    </lineage>
</organism>
<dbReference type="OrthoDB" id="667358at2759"/>
<feature type="compositionally biased region" description="Low complexity" evidence="5">
    <location>
        <begin position="264"/>
        <end position="280"/>
    </location>
</feature>
<gene>
    <name evidence="8" type="ORF">PVAP13_9KG622900</name>
</gene>
<sequence length="376" mass="39266">MEGYSRDLLGGIGRGDAPPQEQRPGPAQAETEAVELSLGLSLGGRFGVDRKGGKLIRSSSVAAVMTAPVEVAAPPALGRTSSVPVEAEASEVGRKQGLDGWGSCRETGGLAVEPAASLRASLSPSSGSSDGEGHRLQDTLVRSTSLPAAIDAAGTEEWRKRKAAQSLKRLELKKKRVERRNSLTCNTSKEVGGQIIEEVKAHTDKLHKATSTSHDSLSAVRGKPNSAFKGTTTAEEHSPSSAGPPAGEAASCAMVASPPSSSSRLTGRTPLTGRTTALGPRGNQQSTSGTAAARARSMGHVERAMMQEMPSVFTKGLPNGNRVEGFLYKYRKGEEIRIVCICHGSFHTPAGFVEHAGGGNVANPLRHIVVNPLENL</sequence>
<evidence type="ECO:0000256" key="3">
    <source>
        <dbReference type="ARBA" id="ARBA00023242"/>
    </source>
</evidence>
<dbReference type="InterPro" id="IPR032308">
    <property type="entry name" value="TDBD"/>
</dbReference>
<evidence type="ECO:0000259" key="6">
    <source>
        <dbReference type="Pfam" id="PF07897"/>
    </source>
</evidence>
<evidence type="ECO:0000256" key="5">
    <source>
        <dbReference type="SAM" id="MobiDB-lite"/>
    </source>
</evidence>
<dbReference type="InterPro" id="IPR012463">
    <property type="entry name" value="Ninja_motif"/>
</dbReference>
<evidence type="ECO:0000256" key="4">
    <source>
        <dbReference type="RuleBase" id="RU369029"/>
    </source>
</evidence>
<dbReference type="Pfam" id="PF16135">
    <property type="entry name" value="TDBD"/>
    <property type="match status" value="1"/>
</dbReference>
<proteinExistence type="inferred from homology"/>
<dbReference type="PANTHER" id="PTHR31413">
    <property type="entry name" value="AFP HOMOLOG 2"/>
    <property type="match status" value="1"/>
</dbReference>
<comment type="subcellular location">
    <subcellularLocation>
        <location evidence="1 4">Nucleus</location>
    </subcellularLocation>
</comment>
<comment type="caution">
    <text evidence="8">The sequence shown here is derived from an EMBL/GenBank/DDBJ whole genome shotgun (WGS) entry which is preliminary data.</text>
</comment>
<dbReference type="GO" id="GO:0005634">
    <property type="term" value="C:nucleus"/>
    <property type="evidence" value="ECO:0007669"/>
    <property type="project" value="UniProtKB-SubCell"/>
</dbReference>
<keyword evidence="3 4" id="KW-0539">Nucleus</keyword>
<feature type="region of interest" description="Disordered" evidence="5">
    <location>
        <begin position="81"/>
        <end position="100"/>
    </location>
</feature>
<reference evidence="8" key="1">
    <citation type="submission" date="2020-05" db="EMBL/GenBank/DDBJ databases">
        <title>WGS assembly of Panicum virgatum.</title>
        <authorList>
            <person name="Lovell J.T."/>
            <person name="Jenkins J."/>
            <person name="Shu S."/>
            <person name="Juenger T.E."/>
            <person name="Schmutz J."/>
        </authorList>
    </citation>
    <scope>NUCLEOTIDE SEQUENCE</scope>
    <source>
        <strain evidence="8">AP13</strain>
    </source>
</reference>
<evidence type="ECO:0000259" key="7">
    <source>
        <dbReference type="Pfam" id="PF16135"/>
    </source>
</evidence>
<keyword evidence="9" id="KW-1185">Reference proteome</keyword>
<evidence type="ECO:0000256" key="2">
    <source>
        <dbReference type="ARBA" id="ARBA00006081"/>
    </source>
</evidence>
<dbReference type="PANTHER" id="PTHR31413:SF49">
    <property type="entry name" value="NINJA-FAMILY PROTEIN MODD"/>
    <property type="match status" value="1"/>
</dbReference>
<name>A0A8T0P0P5_PANVG</name>
<feature type="region of interest" description="Disordered" evidence="5">
    <location>
        <begin position="118"/>
        <end position="141"/>
    </location>
</feature>
<dbReference type="Pfam" id="PF16136">
    <property type="entry name" value="NLS_NINJA_AFP"/>
    <property type="match status" value="1"/>
</dbReference>
<feature type="domain" description="Ethylene-responsive binding factor-associated repression" evidence="6">
    <location>
        <begin position="30"/>
        <end position="63"/>
    </location>
</feature>
<evidence type="ECO:0000313" key="8">
    <source>
        <dbReference type="EMBL" id="KAG2553802.1"/>
    </source>
</evidence>
<feature type="compositionally biased region" description="Low complexity" evidence="5">
    <location>
        <begin position="118"/>
        <end position="129"/>
    </location>
</feature>
<dbReference type="AlphaFoldDB" id="A0A8T0P0P5"/>
<dbReference type="InterPro" id="IPR031307">
    <property type="entry name" value="Ninja_fam"/>
</dbReference>
<feature type="compositionally biased region" description="Low complexity" evidence="5">
    <location>
        <begin position="239"/>
        <end position="251"/>
    </location>
</feature>
<accession>A0A8T0P0P5</accession>
<comment type="function">
    <text evidence="4">Acts as a negative regulator of abscisic acid (ABA) response.</text>
</comment>
<protein>
    <recommendedName>
        <fullName evidence="4">Ninja-family protein</fullName>
    </recommendedName>
    <alternativeName>
        <fullName evidence="4">ABI-binding protein</fullName>
    </alternativeName>
</protein>
<dbReference type="Proteomes" id="UP000823388">
    <property type="component" value="Chromosome 9K"/>
</dbReference>
<feature type="region of interest" description="Disordered" evidence="5">
    <location>
        <begin position="1"/>
        <end position="32"/>
    </location>
</feature>
<dbReference type="EMBL" id="CM029053">
    <property type="protein sequence ID" value="KAG2553802.1"/>
    <property type="molecule type" value="Genomic_DNA"/>
</dbReference>
<evidence type="ECO:0000313" key="9">
    <source>
        <dbReference type="Proteomes" id="UP000823388"/>
    </source>
</evidence>